<dbReference type="PANTHER" id="PTHR45821">
    <property type="entry name" value="SNF2 DOMAIN-CONTAINING PROTEIN CLASSY 2-RELATED"/>
    <property type="match status" value="1"/>
</dbReference>
<evidence type="ECO:0000256" key="3">
    <source>
        <dbReference type="ARBA" id="ARBA00022806"/>
    </source>
</evidence>
<keyword evidence="3" id="KW-0378">Hydrolase</keyword>
<dbReference type="GO" id="GO:0005524">
    <property type="term" value="F:ATP binding"/>
    <property type="evidence" value="ECO:0007669"/>
    <property type="project" value="UniProtKB-KW"/>
</dbReference>
<evidence type="ECO:0000256" key="5">
    <source>
        <dbReference type="ARBA" id="ARBA00023242"/>
    </source>
</evidence>
<dbReference type="GO" id="GO:0004386">
    <property type="term" value="F:helicase activity"/>
    <property type="evidence" value="ECO:0007669"/>
    <property type="project" value="UniProtKB-KW"/>
</dbReference>
<dbReference type="EnsemblPlants" id="EMT09473">
    <property type="protein sequence ID" value="EMT09473"/>
    <property type="gene ID" value="F775_20041"/>
</dbReference>
<keyword evidence="4" id="KW-0067">ATP-binding</keyword>
<organism evidence="6">
    <name type="scientific">Aegilops tauschii</name>
    <name type="common">Tausch's goatgrass</name>
    <name type="synonym">Aegilops squarrosa</name>
    <dbReference type="NCBI Taxonomy" id="37682"/>
    <lineage>
        <taxon>Eukaryota</taxon>
        <taxon>Viridiplantae</taxon>
        <taxon>Streptophyta</taxon>
        <taxon>Embryophyta</taxon>
        <taxon>Tracheophyta</taxon>
        <taxon>Spermatophyta</taxon>
        <taxon>Magnoliopsida</taxon>
        <taxon>Liliopsida</taxon>
        <taxon>Poales</taxon>
        <taxon>Poaceae</taxon>
        <taxon>BOP clade</taxon>
        <taxon>Pooideae</taxon>
        <taxon>Triticodae</taxon>
        <taxon>Triticeae</taxon>
        <taxon>Triticinae</taxon>
        <taxon>Aegilops</taxon>
    </lineage>
</organism>
<dbReference type="GO" id="GO:0005634">
    <property type="term" value="C:nucleus"/>
    <property type="evidence" value="ECO:0007669"/>
    <property type="project" value="UniProtKB-SubCell"/>
</dbReference>
<name>M8C2S1_AEGTA</name>
<accession>M8C2S1</accession>
<evidence type="ECO:0000256" key="2">
    <source>
        <dbReference type="ARBA" id="ARBA00022741"/>
    </source>
</evidence>
<keyword evidence="5" id="KW-0539">Nucleus</keyword>
<dbReference type="ExpressionAtlas" id="M8C2S1">
    <property type="expression patterns" value="baseline"/>
</dbReference>
<proteinExistence type="predicted"/>
<dbReference type="InterPro" id="IPR044567">
    <property type="entry name" value="CLSY/DRD1"/>
</dbReference>
<reference evidence="6" key="1">
    <citation type="submission" date="2015-06" db="UniProtKB">
        <authorList>
            <consortium name="EnsemblPlants"/>
        </authorList>
    </citation>
    <scope>IDENTIFICATION</scope>
</reference>
<comment type="subcellular location">
    <subcellularLocation>
        <location evidence="1">Nucleus</location>
    </subcellularLocation>
</comment>
<evidence type="ECO:0000256" key="1">
    <source>
        <dbReference type="ARBA" id="ARBA00004123"/>
    </source>
</evidence>
<keyword evidence="3" id="KW-0347">Helicase</keyword>
<evidence type="ECO:0000256" key="4">
    <source>
        <dbReference type="ARBA" id="ARBA00022840"/>
    </source>
</evidence>
<dbReference type="AlphaFoldDB" id="M8C2S1"/>
<dbReference type="GO" id="GO:0080188">
    <property type="term" value="P:gene silencing by siRNA-directed DNA methylation"/>
    <property type="evidence" value="ECO:0007669"/>
    <property type="project" value="InterPro"/>
</dbReference>
<dbReference type="PANTHER" id="PTHR45821:SF1">
    <property type="entry name" value="ATP-DEPENDENT HELICASE FAMILY PROTEIN-RELATED"/>
    <property type="match status" value="1"/>
</dbReference>
<keyword evidence="2" id="KW-0547">Nucleotide-binding</keyword>
<sequence length="217" mass="24343">MAVAAGAAWYREIQIHEDLGHVCRVCGMIVREGLTQSLIISGERHQGQEHISLKSVQRILMRLSLVNVRIAEELNALDIVIHPRHEKQMRPHQLAEILEVDAANRASSLTDVTVDSLVRSINVADGVKARFFTNILSLVESAVEKQSGRRTGLGSKRKCWLVAADSLENTYETAFKKVIPKLWFESSEQCCTSEDFQLNEVDINNSGDELLDNRTMC</sequence>
<evidence type="ECO:0000313" key="6">
    <source>
        <dbReference type="EnsemblPlants" id="EMT09473"/>
    </source>
</evidence>
<protein>
    <submittedName>
        <fullName evidence="6">Uncharacterized protein</fullName>
    </submittedName>
</protein>